<dbReference type="Proteomes" id="UP000483820">
    <property type="component" value="Chromosome II"/>
</dbReference>
<keyword evidence="1" id="KW-0732">Signal</keyword>
<evidence type="ECO:0008006" key="4">
    <source>
        <dbReference type="Google" id="ProtNLM"/>
    </source>
</evidence>
<protein>
    <recommendedName>
        <fullName evidence="4">C-type lectin domain-containing protein</fullName>
    </recommendedName>
</protein>
<sequence length="248" mass="28022">MVALLLLFLTLPVAVFTKDVKCPDGFLHFKRTPTAKNNHTKNWCMKVSVYENVGNRDNARSVCLADNATLTIPENREEYEAISAFIRKANISAPHAIDGQISQRCKLKIFRHERLWLKINTTAWPGDCNIKKNLFSFDDVNTDTTFALTQFVWHIPNGHGSSRNNKDPELFWMDECMKMTGTKYTGDRTGMPFVDLSGCMGAKDLRSKNATGGTRLAIASLETTTELRFCCNRRCDILMIAPTGNYKL</sequence>
<gene>
    <name evidence="2" type="ORF">GCK72_004472</name>
</gene>
<accession>A0A6A5HCF0</accession>
<dbReference type="AlphaFoldDB" id="A0A6A5HCF0"/>
<evidence type="ECO:0000313" key="3">
    <source>
        <dbReference type="Proteomes" id="UP000483820"/>
    </source>
</evidence>
<proteinExistence type="predicted"/>
<feature type="chain" id="PRO_5025345636" description="C-type lectin domain-containing protein" evidence="1">
    <location>
        <begin position="18"/>
        <end position="248"/>
    </location>
</feature>
<dbReference type="SUPFAM" id="SSF56436">
    <property type="entry name" value="C-type lectin-like"/>
    <property type="match status" value="1"/>
</dbReference>
<feature type="signal peptide" evidence="1">
    <location>
        <begin position="1"/>
        <end position="17"/>
    </location>
</feature>
<dbReference type="RefSeq" id="XP_003101021.2">
    <property type="nucleotide sequence ID" value="XM_003100973.2"/>
</dbReference>
<dbReference type="PANTHER" id="PTHR23124">
    <property type="entry name" value="C-TYPE LECTIN DOMAIN-CONTAINING PROTEIN-RELATED-RELATED"/>
    <property type="match status" value="1"/>
</dbReference>
<dbReference type="PANTHER" id="PTHR23124:SF149">
    <property type="entry name" value="C-TYPE LECTIN-RELATED"/>
    <property type="match status" value="1"/>
</dbReference>
<dbReference type="CTD" id="9798747"/>
<dbReference type="InterPro" id="IPR016187">
    <property type="entry name" value="CTDL_fold"/>
</dbReference>
<dbReference type="EMBL" id="WUAV01000002">
    <property type="protein sequence ID" value="KAF1764524.1"/>
    <property type="molecule type" value="Genomic_DNA"/>
</dbReference>
<organism evidence="2 3">
    <name type="scientific">Caenorhabditis remanei</name>
    <name type="common">Caenorhabditis vulgaris</name>
    <dbReference type="NCBI Taxonomy" id="31234"/>
    <lineage>
        <taxon>Eukaryota</taxon>
        <taxon>Metazoa</taxon>
        <taxon>Ecdysozoa</taxon>
        <taxon>Nematoda</taxon>
        <taxon>Chromadorea</taxon>
        <taxon>Rhabditida</taxon>
        <taxon>Rhabditina</taxon>
        <taxon>Rhabditomorpha</taxon>
        <taxon>Rhabditoidea</taxon>
        <taxon>Rhabditidae</taxon>
        <taxon>Peloderinae</taxon>
        <taxon>Caenorhabditis</taxon>
    </lineage>
</organism>
<comment type="caution">
    <text evidence="2">The sequence shown here is derived from an EMBL/GenBank/DDBJ whole genome shotgun (WGS) entry which is preliminary data.</text>
</comment>
<dbReference type="KEGG" id="crq:GCK72_004472"/>
<name>A0A6A5HCF0_CAERE</name>
<evidence type="ECO:0000256" key="1">
    <source>
        <dbReference type="SAM" id="SignalP"/>
    </source>
</evidence>
<dbReference type="GeneID" id="9798747"/>
<evidence type="ECO:0000313" key="2">
    <source>
        <dbReference type="EMBL" id="KAF1764524.1"/>
    </source>
</evidence>
<reference evidence="2 3" key="1">
    <citation type="submission" date="2019-12" db="EMBL/GenBank/DDBJ databases">
        <title>Chromosome-level assembly of the Caenorhabditis remanei genome.</title>
        <authorList>
            <person name="Teterina A.A."/>
            <person name="Willis J.H."/>
            <person name="Phillips P.C."/>
        </authorList>
    </citation>
    <scope>NUCLEOTIDE SEQUENCE [LARGE SCALE GENOMIC DNA]</scope>
    <source>
        <strain evidence="2 3">PX506</strain>
        <tissue evidence="2">Whole organism</tissue>
    </source>
</reference>